<dbReference type="Ensembl" id="ENSTNIT00000004072.1">
    <property type="protein sequence ID" value="ENSTNIP00000001175.1"/>
    <property type="gene ID" value="ENSTNIG00000000851.1"/>
</dbReference>
<reference evidence="2" key="1">
    <citation type="journal article" date="2004" name="Nature">
        <title>Genome duplication in the teleost fish Tetraodon nigroviridis reveals the early vertebrate proto-karyotype.</title>
        <authorList>
            <person name="Jaillon O."/>
            <person name="Aury J.-M."/>
            <person name="Brunet F."/>
            <person name="Petit J.-L."/>
            <person name="Stange-Thomann N."/>
            <person name="Mauceli E."/>
            <person name="Bouneau L."/>
            <person name="Fischer C."/>
            <person name="Ozouf-Costaz C."/>
            <person name="Bernot A."/>
            <person name="Nicaud S."/>
            <person name="Jaffe D."/>
            <person name="Fisher S."/>
            <person name="Lutfalla G."/>
            <person name="Dossat C."/>
            <person name="Segurens B."/>
            <person name="Dasilva C."/>
            <person name="Salanoubat M."/>
            <person name="Levy M."/>
            <person name="Boudet N."/>
            <person name="Castellano S."/>
            <person name="Anthouard V."/>
            <person name="Jubin C."/>
            <person name="Castelli V."/>
            <person name="Katinka M."/>
            <person name="Vacherie B."/>
            <person name="Biemont C."/>
            <person name="Skalli Z."/>
            <person name="Cattolico L."/>
            <person name="Poulain J."/>
            <person name="De Berardinis V."/>
            <person name="Cruaud C."/>
            <person name="Duprat S."/>
            <person name="Brottier P."/>
            <person name="Coutanceau J.-P."/>
            <person name="Gouzy J."/>
            <person name="Parra G."/>
            <person name="Lardier G."/>
            <person name="Chapple C."/>
            <person name="McKernan K.J."/>
            <person name="McEwan P."/>
            <person name="Bosak S."/>
            <person name="Kellis M."/>
            <person name="Volff J.-N."/>
            <person name="Guigo R."/>
            <person name="Zody M.C."/>
            <person name="Mesirov J."/>
            <person name="Lindblad-Toh K."/>
            <person name="Birren B."/>
            <person name="Nusbaum C."/>
            <person name="Kahn D."/>
            <person name="Robinson-Rechavi M."/>
            <person name="Laudet V."/>
            <person name="Schachter V."/>
            <person name="Quetier F."/>
            <person name="Saurin W."/>
            <person name="Scarpelli C."/>
            <person name="Wincker P."/>
            <person name="Lander E.S."/>
            <person name="Weissenbach J."/>
            <person name="Roest Crollius H."/>
        </authorList>
    </citation>
    <scope>NUCLEOTIDE SEQUENCE [LARGE SCALE GENOMIC DNA]</scope>
</reference>
<dbReference type="HOGENOM" id="CLU_2460623_0_0_1"/>
<dbReference type="AlphaFoldDB" id="H3BYV9"/>
<dbReference type="Proteomes" id="UP000007303">
    <property type="component" value="Unassembled WGS sequence"/>
</dbReference>
<reference evidence="1" key="2">
    <citation type="submission" date="2025-08" db="UniProtKB">
        <authorList>
            <consortium name="Ensembl"/>
        </authorList>
    </citation>
    <scope>IDENTIFICATION</scope>
</reference>
<name>H3BYV9_TETNG</name>
<dbReference type="SUPFAM" id="SSF57586">
    <property type="entry name" value="TNF receptor-like"/>
    <property type="match status" value="1"/>
</dbReference>
<reference evidence="1" key="3">
    <citation type="submission" date="2025-09" db="UniProtKB">
        <authorList>
            <consortium name="Ensembl"/>
        </authorList>
    </citation>
    <scope>IDENTIFICATION</scope>
</reference>
<evidence type="ECO:0000313" key="1">
    <source>
        <dbReference type="Ensembl" id="ENSTNIP00000001175.1"/>
    </source>
</evidence>
<evidence type="ECO:0000313" key="2">
    <source>
        <dbReference type="Proteomes" id="UP000007303"/>
    </source>
</evidence>
<keyword evidence="2" id="KW-1185">Reference proteome</keyword>
<sequence>PLARPCTCLDGTYKYEGRQCCLCSAGQRLVEHCTENLQKAKCELCQAGTYTTNLEEEEGCTPATNRKCRCQQGHYCISGREICILCHPC</sequence>
<organism evidence="1 2">
    <name type="scientific">Tetraodon nigroviridis</name>
    <name type="common">Spotted green pufferfish</name>
    <name type="synonym">Chelonodon nigroviridis</name>
    <dbReference type="NCBI Taxonomy" id="99883"/>
    <lineage>
        <taxon>Eukaryota</taxon>
        <taxon>Metazoa</taxon>
        <taxon>Chordata</taxon>
        <taxon>Craniata</taxon>
        <taxon>Vertebrata</taxon>
        <taxon>Euteleostomi</taxon>
        <taxon>Actinopterygii</taxon>
        <taxon>Neopterygii</taxon>
        <taxon>Teleostei</taxon>
        <taxon>Neoteleostei</taxon>
        <taxon>Acanthomorphata</taxon>
        <taxon>Eupercaria</taxon>
        <taxon>Tetraodontiformes</taxon>
        <taxon>Tetradontoidea</taxon>
        <taxon>Tetraodontidae</taxon>
        <taxon>Tetraodon</taxon>
    </lineage>
</organism>
<dbReference type="Gene3D" id="2.10.50.10">
    <property type="entry name" value="Tumor Necrosis Factor Receptor, subunit A, domain 2"/>
    <property type="match status" value="2"/>
</dbReference>
<dbReference type="InParanoid" id="H3BYV9"/>
<protein>
    <recommendedName>
        <fullName evidence="3">TNFR-Cys domain-containing protein</fullName>
    </recommendedName>
</protein>
<dbReference type="GeneTree" id="ENSGT00530000067963"/>
<dbReference type="STRING" id="99883.ENSTNIP00000001175"/>
<proteinExistence type="predicted"/>
<accession>H3BYV9</accession>
<evidence type="ECO:0008006" key="3">
    <source>
        <dbReference type="Google" id="ProtNLM"/>
    </source>
</evidence>